<proteinExistence type="predicted"/>
<protein>
    <submittedName>
        <fullName evidence="1">DUF2213 domain-containing protein</fullName>
    </submittedName>
</protein>
<organism evidence="1 2">
    <name type="scientific">Candidatus Dojkabacteria bacterium</name>
    <dbReference type="NCBI Taxonomy" id="2099670"/>
    <lineage>
        <taxon>Bacteria</taxon>
        <taxon>Candidatus Dojkabacteria</taxon>
    </lineage>
</organism>
<dbReference type="AlphaFoldDB" id="A0A5C7J381"/>
<dbReference type="Proteomes" id="UP000321026">
    <property type="component" value="Unassembled WGS sequence"/>
</dbReference>
<sequence length="351" mass="38926">MEVLRFDFNGSSSEFKRTPQGFLRINAYLTKTGIFQYENGREYRSDDEVFRADSLESLKGAPVTDLHPSEKGVDSFLTPANAKQHIIGIAEGVEREGPYLKGSIIIFHEDAIKAIEKGERKEISLGYKCRLEQVPGSINGEAYDAIQRDIIVNHIAIGPKGWGRAGPDCAIRIDSTLSKGADVTDTIRVDGVDIVLSKESITTLLSEKKRELHEARGRLDAMGLELEKEKAARALLEDPSILEKRVQTRLALIEKCRSLLGVETNLDGKSDEELKLDVIAKFYPEQNIPKDDASYVEGMFNAICGMQATRNDSLAAARKTINSPISVNSVYEKWLEQSAKLWSIPLAGSVR</sequence>
<comment type="caution">
    <text evidence="1">The sequence shown here is derived from an EMBL/GenBank/DDBJ whole genome shotgun (WGS) entry which is preliminary data.</text>
</comment>
<evidence type="ECO:0000313" key="1">
    <source>
        <dbReference type="EMBL" id="TXG75774.1"/>
    </source>
</evidence>
<accession>A0A5C7J381</accession>
<dbReference type="PIRSF" id="PIRSF029215">
    <property type="entry name" value="UCP029215"/>
    <property type="match status" value="1"/>
</dbReference>
<name>A0A5C7J381_9BACT</name>
<reference evidence="1 2" key="1">
    <citation type="submission" date="2018-09" db="EMBL/GenBank/DDBJ databases">
        <title>Metagenome Assembled Genomes from an Advanced Water Purification Facility.</title>
        <authorList>
            <person name="Stamps B.W."/>
            <person name="Spear J.R."/>
        </authorList>
    </citation>
    <scope>NUCLEOTIDE SEQUENCE [LARGE SCALE GENOMIC DNA]</scope>
    <source>
        <strain evidence="1">Bin_63_2</strain>
    </source>
</reference>
<dbReference type="InterPro" id="IPR016913">
    <property type="entry name" value="UCP029215"/>
</dbReference>
<dbReference type="EMBL" id="SSDS01000107">
    <property type="protein sequence ID" value="TXG75774.1"/>
    <property type="molecule type" value="Genomic_DNA"/>
</dbReference>
<dbReference type="Pfam" id="PF09979">
    <property type="entry name" value="DUF2213"/>
    <property type="match status" value="1"/>
</dbReference>
<evidence type="ECO:0000313" key="2">
    <source>
        <dbReference type="Proteomes" id="UP000321026"/>
    </source>
</evidence>
<gene>
    <name evidence="1" type="ORF">E6Q11_06775</name>
</gene>